<dbReference type="InterPro" id="IPR054189">
    <property type="entry name" value="DUF6894"/>
</dbReference>
<keyword evidence="2" id="KW-0614">Plasmid</keyword>
<dbReference type="RefSeq" id="WP_013525119.1">
    <property type="nucleotide sequence ID" value="NZ_CP088148.1"/>
</dbReference>
<dbReference type="Pfam" id="PF21834">
    <property type="entry name" value="DUF6894"/>
    <property type="match status" value="1"/>
</dbReference>
<evidence type="ECO:0000313" key="3">
    <source>
        <dbReference type="Proteomes" id="UP001060070"/>
    </source>
</evidence>
<evidence type="ECO:0000313" key="2">
    <source>
        <dbReference type="EMBL" id="UTU55084.1"/>
    </source>
</evidence>
<sequence length="94" mass="10416">MPKFRFEFIEGMAQPAIFADMADRDEAVREAKRAAKEAMLDGIVDGVDPTSWVTKVYDEAGYLVATIGFQDLVAAPRDTEEFKETEEPGVLRSG</sequence>
<proteinExistence type="predicted"/>
<dbReference type="Proteomes" id="UP001060070">
    <property type="component" value="Plasmid unnamed"/>
</dbReference>
<dbReference type="AlphaFoldDB" id="A0AB38TKJ6"/>
<organism evidence="2 3">
    <name type="scientific">Mesorhizobium ciceri</name>
    <dbReference type="NCBI Taxonomy" id="39645"/>
    <lineage>
        <taxon>Bacteria</taxon>
        <taxon>Pseudomonadati</taxon>
        <taxon>Pseudomonadota</taxon>
        <taxon>Alphaproteobacteria</taxon>
        <taxon>Hyphomicrobiales</taxon>
        <taxon>Phyllobacteriaceae</taxon>
        <taxon>Mesorhizobium</taxon>
    </lineage>
</organism>
<evidence type="ECO:0000259" key="1">
    <source>
        <dbReference type="Pfam" id="PF21834"/>
    </source>
</evidence>
<accession>A0AB38TKJ6</accession>
<dbReference type="EMBL" id="CP088148">
    <property type="protein sequence ID" value="UTU55084.1"/>
    <property type="molecule type" value="Genomic_DNA"/>
</dbReference>
<feature type="domain" description="DUF6894" evidence="1">
    <location>
        <begin position="4"/>
        <end position="68"/>
    </location>
</feature>
<protein>
    <recommendedName>
        <fullName evidence="1">DUF6894 domain-containing protein</fullName>
    </recommendedName>
</protein>
<reference evidence="2 3" key="1">
    <citation type="journal article" date="2022" name="Microbiol. Resour. Announc.">
        <title>Complete Genome Sequence of Mesorhizobium ciceri Strain R30, a Rhizobium Used as a Commercial Inoculant for Chickpea in Argentina.</title>
        <authorList>
            <person name="Foresto E."/>
            <person name="Revale S."/>
            <person name="Primo E."/>
            <person name="Nievas F."/>
            <person name="Carezzano E."/>
            <person name="Puente M."/>
            <person name="Alzari P."/>
            <person name="Mart M."/>
            <person name="Ben-Assaya M."/>
            <person name="Mornico D."/>
            <person name="Santoro M."/>
            <person name="Mart F."/>
            <person name="Giordano W."/>
            <person name="Bogino P."/>
        </authorList>
    </citation>
    <scope>NUCLEOTIDE SEQUENCE [LARGE SCALE GENOMIC DNA]</scope>
    <source>
        <strain evidence="2 3">R30</strain>
    </source>
</reference>
<geneLocation type="plasmid" evidence="2 3">
    <name>unnamed</name>
</geneLocation>
<gene>
    <name evidence="2" type="ORF">LRP29_32615</name>
</gene>
<keyword evidence="3" id="KW-1185">Reference proteome</keyword>
<name>A0AB38TKJ6_9HYPH</name>